<dbReference type="STRING" id="67386.AQI95_24915"/>
<evidence type="ECO:0000259" key="2">
    <source>
        <dbReference type="PROSITE" id="PS51737"/>
    </source>
</evidence>
<dbReference type="SMART" id="SM00857">
    <property type="entry name" value="Resolvase"/>
    <property type="match status" value="1"/>
</dbReference>
<accession>A0A101P0Q3</accession>
<dbReference type="Gene3D" id="3.90.1750.20">
    <property type="entry name" value="Putative Large Serine Recombinase, Chain B, Domain 2"/>
    <property type="match status" value="1"/>
</dbReference>
<proteinExistence type="predicted"/>
<feature type="coiled-coil region" evidence="1">
    <location>
        <begin position="379"/>
        <end position="413"/>
    </location>
</feature>
<dbReference type="PANTHER" id="PTHR30461:SF23">
    <property type="entry name" value="DNA RECOMBINASE-RELATED"/>
    <property type="match status" value="1"/>
</dbReference>
<dbReference type="InterPro" id="IPR011109">
    <property type="entry name" value="DNA_bind_recombinase_dom"/>
</dbReference>
<keyword evidence="4" id="KW-1185">Reference proteome</keyword>
<comment type="caution">
    <text evidence="3">The sequence shown here is derived from an EMBL/GenBank/DDBJ whole genome shotgun (WGS) entry which is preliminary data.</text>
</comment>
<dbReference type="Proteomes" id="UP000053127">
    <property type="component" value="Unassembled WGS sequence"/>
</dbReference>
<gene>
    <name evidence="3" type="ORF">AQI95_24915</name>
</gene>
<dbReference type="SUPFAM" id="SSF53041">
    <property type="entry name" value="Resolvase-like"/>
    <property type="match status" value="1"/>
</dbReference>
<dbReference type="InterPro" id="IPR006119">
    <property type="entry name" value="Resolv_N"/>
</dbReference>
<dbReference type="RefSeq" id="WP_067127924.1">
    <property type="nucleotide sequence ID" value="NZ_KQ948215.1"/>
</dbReference>
<dbReference type="InterPro" id="IPR036162">
    <property type="entry name" value="Resolvase-like_N_sf"/>
</dbReference>
<dbReference type="GO" id="GO:0000150">
    <property type="term" value="F:DNA strand exchange activity"/>
    <property type="evidence" value="ECO:0007669"/>
    <property type="project" value="InterPro"/>
</dbReference>
<dbReference type="OrthoDB" id="4500247at2"/>
<dbReference type="InterPro" id="IPR050639">
    <property type="entry name" value="SSR_resolvase"/>
</dbReference>
<dbReference type="Pfam" id="PF07508">
    <property type="entry name" value="Recombinase"/>
    <property type="match status" value="1"/>
</dbReference>
<evidence type="ECO:0000313" key="4">
    <source>
        <dbReference type="Proteomes" id="UP000053127"/>
    </source>
</evidence>
<dbReference type="Gene3D" id="3.40.50.1390">
    <property type="entry name" value="Resolvase, N-terminal catalytic domain"/>
    <property type="match status" value="1"/>
</dbReference>
<organism evidence="3 4">
    <name type="scientific">Streptomyces yokosukanensis</name>
    <dbReference type="NCBI Taxonomy" id="67386"/>
    <lineage>
        <taxon>Bacteria</taxon>
        <taxon>Bacillati</taxon>
        <taxon>Actinomycetota</taxon>
        <taxon>Actinomycetes</taxon>
        <taxon>Kitasatosporales</taxon>
        <taxon>Streptomycetaceae</taxon>
        <taxon>Streptomyces</taxon>
    </lineage>
</organism>
<feature type="domain" description="Recombinase" evidence="2">
    <location>
        <begin position="179"/>
        <end position="297"/>
    </location>
</feature>
<dbReference type="PANTHER" id="PTHR30461">
    <property type="entry name" value="DNA-INVERTASE FROM LAMBDOID PROPHAGE"/>
    <property type="match status" value="1"/>
</dbReference>
<evidence type="ECO:0000313" key="3">
    <source>
        <dbReference type="EMBL" id="KUN02785.1"/>
    </source>
</evidence>
<dbReference type="Pfam" id="PF00239">
    <property type="entry name" value="Resolvase"/>
    <property type="match status" value="1"/>
</dbReference>
<dbReference type="GO" id="GO:0003677">
    <property type="term" value="F:DNA binding"/>
    <property type="evidence" value="ECO:0007669"/>
    <property type="project" value="InterPro"/>
</dbReference>
<dbReference type="CDD" id="cd00338">
    <property type="entry name" value="Ser_Recombinase"/>
    <property type="match status" value="1"/>
</dbReference>
<dbReference type="InterPro" id="IPR038109">
    <property type="entry name" value="DNA_bind_recomb_sf"/>
</dbReference>
<keyword evidence="1" id="KW-0175">Coiled coil</keyword>
<sequence>MPLAPEYLHLVFPNVQFHALLYGRNSRDPKKKGRSVEDQLTEGRSTCSTHGWRIEEEFKDTGISASRHARKDRDDFEALLDAIESVTAPPGVIRICVAYEASRYYRDLEAYVRLRNACYNANVLLCYNGTVYDLSKREDRKATAMDAIAAEDEVEGIRDRNVRTARLNAEAGGVWGKIPFGYMRKYDPDTGDLIGQYEHPVRGPVVLKAFEHVDSGGSLKSLLKWLKTDPDAARPDGSRWDDYRVRYMLLNRVYIGERVHNGKASKAQWDAISGLDTTEGRAMFRRITRKLTDPARARPGEGRVRHMLSCIALCGECGGGVYMRGDQSGGGHATKNIYRCAEKRDVSVSEPLLDAYVEETVLTWLRRKDQARAALIPNQSKVADEMRQAQEMLNLYEEELEEARELNRRRNEQGRPLLSLTSLSAKELELLPKIEELQGRLQSMTGVPLLVQQLVGAADPEELWSGTETSPGLSLEQRREAIREIVTVRVFKARRPGRAKHLDPARVQLSFVGSEGFRVPRSRVPGTVRVGLQPVPGAGNG</sequence>
<dbReference type="AlphaFoldDB" id="A0A101P0Q3"/>
<protein>
    <recommendedName>
        <fullName evidence="2">Recombinase domain-containing protein</fullName>
    </recommendedName>
</protein>
<name>A0A101P0Q3_9ACTN</name>
<dbReference type="PROSITE" id="PS51737">
    <property type="entry name" value="RECOMBINASE_DNA_BIND"/>
    <property type="match status" value="1"/>
</dbReference>
<evidence type="ECO:0000256" key="1">
    <source>
        <dbReference type="SAM" id="Coils"/>
    </source>
</evidence>
<reference evidence="3 4" key="1">
    <citation type="submission" date="2015-10" db="EMBL/GenBank/DDBJ databases">
        <title>Draft genome sequence of Streptomyces yokosukanensis DSM 40224, type strain for the species Streptomyces yokosukanensis.</title>
        <authorList>
            <person name="Ruckert C."/>
            <person name="Winkler A."/>
            <person name="Kalinowski J."/>
            <person name="Kampfer P."/>
            <person name="Glaeser S."/>
        </authorList>
    </citation>
    <scope>NUCLEOTIDE SEQUENCE [LARGE SCALE GENOMIC DNA]</scope>
    <source>
        <strain evidence="3 4">DSM 40224</strain>
    </source>
</reference>
<dbReference type="EMBL" id="LMWN01000036">
    <property type="protein sequence ID" value="KUN02785.1"/>
    <property type="molecule type" value="Genomic_DNA"/>
</dbReference>